<dbReference type="Pfam" id="PF25540">
    <property type="entry name" value="DUF7923"/>
    <property type="match status" value="1"/>
</dbReference>
<dbReference type="AlphaFoldDB" id="A0A6A6INW6"/>
<feature type="compositionally biased region" description="Polar residues" evidence="2">
    <location>
        <begin position="1"/>
        <end position="14"/>
    </location>
</feature>
<dbReference type="InterPro" id="IPR057683">
    <property type="entry name" value="DUF7923"/>
</dbReference>
<dbReference type="InterPro" id="IPR057654">
    <property type="entry name" value="Znf-CCCH_tandem"/>
</dbReference>
<feature type="region of interest" description="Disordered" evidence="2">
    <location>
        <begin position="1"/>
        <end position="27"/>
    </location>
</feature>
<evidence type="ECO:0000256" key="1">
    <source>
        <dbReference type="PROSITE-ProRule" id="PRU00723"/>
    </source>
</evidence>
<sequence length="518" mass="57506">MSPASFFSNTQSPIGTPARAPGSNGLQDSTHASLWARVESGMRNTQDVGSLLHELMVRYEYVSQEYQRLSAEQGGDRDTLLALETENRSMKMALDRDPFVVVLIDGDGMIFRDEFIRDGENGGRRAAVQLHAAIADYIERENPIIPIQSRIFCYIWANVKGLAEVLVRTGVIEQTRQFEDFVQGFTSDKGLFSFANVGPGKDRADKKVIEHFKAFVNNLHCRQIFFGCSHDNGYARTLEEYMTDGVYRSKVTLLEGVPFEKELLVLPYRTKKFAGIFRESKLSVWGGNGVATGSPAVKSYNMLSGLPTKFPPPPSRTANGTPNLLLDSPVLARVAPSLPRTPSSSTLASDGMPAIKPVITGTWAAKASLPAPPVTHSPTYKPANREEIIARNRMGQRVDPPCRDYDKSEVDRLKKVKLCNVHFLRQECPYGHKCTHLHNYKPTDGEIATLRLVARMAPCQNGSVCQDIKCIYGHRCPAPPSKTNQIKGTKTCIFGEMCKFPPELHDIDCNVVKTLVVR</sequence>
<proteinExistence type="predicted"/>
<protein>
    <recommendedName>
        <fullName evidence="3">C3H1-type domain-containing protein</fullName>
    </recommendedName>
</protein>
<dbReference type="PANTHER" id="PTHR37543">
    <property type="entry name" value="CCCH ZINC FINGER DNA BINDING PROTEIN (AFU_ORTHOLOGUE AFUA_5G12760)"/>
    <property type="match status" value="1"/>
</dbReference>
<dbReference type="PROSITE" id="PS50103">
    <property type="entry name" value="ZF_C3H1"/>
    <property type="match status" value="1"/>
</dbReference>
<feature type="domain" description="C3H1-type" evidence="3">
    <location>
        <begin position="413"/>
        <end position="441"/>
    </location>
</feature>
<dbReference type="Proteomes" id="UP000800094">
    <property type="component" value="Unassembled WGS sequence"/>
</dbReference>
<dbReference type="InterPro" id="IPR000571">
    <property type="entry name" value="Znf_CCCH"/>
</dbReference>
<keyword evidence="5" id="KW-1185">Reference proteome</keyword>
<organism evidence="4 5">
    <name type="scientific">Trematosphaeria pertusa</name>
    <dbReference type="NCBI Taxonomy" id="390896"/>
    <lineage>
        <taxon>Eukaryota</taxon>
        <taxon>Fungi</taxon>
        <taxon>Dikarya</taxon>
        <taxon>Ascomycota</taxon>
        <taxon>Pezizomycotina</taxon>
        <taxon>Dothideomycetes</taxon>
        <taxon>Pleosporomycetidae</taxon>
        <taxon>Pleosporales</taxon>
        <taxon>Massarineae</taxon>
        <taxon>Trematosphaeriaceae</taxon>
        <taxon>Trematosphaeria</taxon>
    </lineage>
</organism>
<feature type="zinc finger region" description="C3H1-type" evidence="1">
    <location>
        <begin position="413"/>
        <end position="441"/>
    </location>
</feature>
<dbReference type="EMBL" id="ML987192">
    <property type="protein sequence ID" value="KAF2252225.1"/>
    <property type="molecule type" value="Genomic_DNA"/>
</dbReference>
<name>A0A6A6INW6_9PLEO</name>
<gene>
    <name evidence="4" type="ORF">BU26DRAFT_561979</name>
</gene>
<keyword evidence="1" id="KW-0479">Metal-binding</keyword>
<dbReference type="RefSeq" id="XP_033687229.1">
    <property type="nucleotide sequence ID" value="XM_033832980.1"/>
</dbReference>
<evidence type="ECO:0000259" key="3">
    <source>
        <dbReference type="PROSITE" id="PS50103"/>
    </source>
</evidence>
<dbReference type="GeneID" id="54586310"/>
<keyword evidence="1" id="KW-0863">Zinc-finger</keyword>
<evidence type="ECO:0000313" key="4">
    <source>
        <dbReference type="EMBL" id="KAF2252225.1"/>
    </source>
</evidence>
<accession>A0A6A6INW6</accession>
<reference evidence="4" key="1">
    <citation type="journal article" date="2020" name="Stud. Mycol.">
        <title>101 Dothideomycetes genomes: a test case for predicting lifestyles and emergence of pathogens.</title>
        <authorList>
            <person name="Haridas S."/>
            <person name="Albert R."/>
            <person name="Binder M."/>
            <person name="Bloem J."/>
            <person name="Labutti K."/>
            <person name="Salamov A."/>
            <person name="Andreopoulos B."/>
            <person name="Baker S."/>
            <person name="Barry K."/>
            <person name="Bills G."/>
            <person name="Bluhm B."/>
            <person name="Cannon C."/>
            <person name="Castanera R."/>
            <person name="Culley D."/>
            <person name="Daum C."/>
            <person name="Ezra D."/>
            <person name="Gonzalez J."/>
            <person name="Henrissat B."/>
            <person name="Kuo A."/>
            <person name="Liang C."/>
            <person name="Lipzen A."/>
            <person name="Lutzoni F."/>
            <person name="Magnuson J."/>
            <person name="Mondo S."/>
            <person name="Nolan M."/>
            <person name="Ohm R."/>
            <person name="Pangilinan J."/>
            <person name="Park H.-J."/>
            <person name="Ramirez L."/>
            <person name="Alfaro M."/>
            <person name="Sun H."/>
            <person name="Tritt A."/>
            <person name="Yoshinaga Y."/>
            <person name="Zwiers L.-H."/>
            <person name="Turgeon B."/>
            <person name="Goodwin S."/>
            <person name="Spatafora J."/>
            <person name="Crous P."/>
            <person name="Grigoriev I."/>
        </authorList>
    </citation>
    <scope>NUCLEOTIDE SEQUENCE</scope>
    <source>
        <strain evidence="4">CBS 122368</strain>
    </source>
</reference>
<evidence type="ECO:0000256" key="2">
    <source>
        <dbReference type="SAM" id="MobiDB-lite"/>
    </source>
</evidence>
<dbReference type="Gene3D" id="4.10.1000.10">
    <property type="entry name" value="Zinc finger, CCCH-type"/>
    <property type="match status" value="1"/>
</dbReference>
<dbReference type="GO" id="GO:0008270">
    <property type="term" value="F:zinc ion binding"/>
    <property type="evidence" value="ECO:0007669"/>
    <property type="project" value="UniProtKB-KW"/>
</dbReference>
<dbReference type="PANTHER" id="PTHR37543:SF1">
    <property type="entry name" value="CCCH ZINC FINGER DNA BINDING PROTEIN (AFU_ORTHOLOGUE AFUA_5G12760)"/>
    <property type="match status" value="1"/>
</dbReference>
<dbReference type="Pfam" id="PF25543">
    <property type="entry name" value="zf-CCCH_tandem"/>
    <property type="match status" value="1"/>
</dbReference>
<dbReference type="OrthoDB" id="3512845at2759"/>
<keyword evidence="1" id="KW-0862">Zinc</keyword>
<evidence type="ECO:0000313" key="5">
    <source>
        <dbReference type="Proteomes" id="UP000800094"/>
    </source>
</evidence>